<dbReference type="GO" id="GO:0022857">
    <property type="term" value="F:transmembrane transporter activity"/>
    <property type="evidence" value="ECO:0007669"/>
    <property type="project" value="TreeGrafter"/>
</dbReference>
<evidence type="ECO:0000259" key="10">
    <source>
        <dbReference type="Pfam" id="PF12704"/>
    </source>
</evidence>
<evidence type="ECO:0000313" key="12">
    <source>
        <dbReference type="Proteomes" id="UP000481583"/>
    </source>
</evidence>
<keyword evidence="2" id="KW-1003">Cell membrane</keyword>
<keyword evidence="12" id="KW-1185">Reference proteome</keyword>
<protein>
    <submittedName>
        <fullName evidence="11">FtsX-like permease family protein</fullName>
    </submittedName>
</protein>
<keyword evidence="4 8" id="KW-1133">Transmembrane helix</keyword>
<feature type="transmembrane region" description="Helical" evidence="8">
    <location>
        <begin position="222"/>
        <end position="255"/>
    </location>
</feature>
<evidence type="ECO:0000256" key="7">
    <source>
        <dbReference type="SAM" id="MobiDB-lite"/>
    </source>
</evidence>
<feature type="domain" description="ABC3 transporter permease C-terminal" evidence="9">
    <location>
        <begin position="231"/>
        <end position="346"/>
    </location>
</feature>
<evidence type="ECO:0000256" key="4">
    <source>
        <dbReference type="ARBA" id="ARBA00022989"/>
    </source>
</evidence>
<feature type="region of interest" description="Disordered" evidence="7">
    <location>
        <begin position="430"/>
        <end position="458"/>
    </location>
</feature>
<feature type="transmembrane region" description="Helical" evidence="8">
    <location>
        <begin position="677"/>
        <end position="705"/>
    </location>
</feature>
<name>A0A6G4TUJ9_9ACTN</name>
<keyword evidence="5 8" id="KW-0472">Membrane</keyword>
<feature type="domain" description="MacB-like periplasmic core" evidence="10">
    <location>
        <begin position="3"/>
        <end position="188"/>
    </location>
</feature>
<comment type="subcellular location">
    <subcellularLocation>
        <location evidence="1">Cell membrane</location>
        <topology evidence="1">Multi-pass membrane protein</topology>
    </subcellularLocation>
</comment>
<dbReference type="AlphaFoldDB" id="A0A6G4TUJ9"/>
<reference evidence="11 12" key="1">
    <citation type="submission" date="2020-02" db="EMBL/GenBank/DDBJ databases">
        <title>Whole-genome analyses of novel actinobacteria.</title>
        <authorList>
            <person name="Sahin N."/>
        </authorList>
    </citation>
    <scope>NUCLEOTIDE SEQUENCE [LARGE SCALE GENOMIC DNA]</scope>
    <source>
        <strain evidence="11 12">A7024</strain>
    </source>
</reference>
<evidence type="ECO:0000256" key="6">
    <source>
        <dbReference type="ARBA" id="ARBA00038076"/>
    </source>
</evidence>
<evidence type="ECO:0000256" key="3">
    <source>
        <dbReference type="ARBA" id="ARBA00022692"/>
    </source>
</evidence>
<comment type="similarity">
    <text evidence="6">Belongs to the ABC-4 integral membrane protein family.</text>
</comment>
<feature type="domain" description="MacB-like periplasmic core" evidence="10">
    <location>
        <begin position="395"/>
        <end position="604"/>
    </location>
</feature>
<evidence type="ECO:0000256" key="8">
    <source>
        <dbReference type="SAM" id="Phobius"/>
    </source>
</evidence>
<accession>A0A6G4TUJ9</accession>
<evidence type="ECO:0000256" key="2">
    <source>
        <dbReference type="ARBA" id="ARBA00022475"/>
    </source>
</evidence>
<dbReference type="InterPro" id="IPR050250">
    <property type="entry name" value="Macrolide_Exporter_MacB"/>
</dbReference>
<dbReference type="InterPro" id="IPR025857">
    <property type="entry name" value="MacB_PCD"/>
</dbReference>
<dbReference type="GO" id="GO:0005886">
    <property type="term" value="C:plasma membrane"/>
    <property type="evidence" value="ECO:0007669"/>
    <property type="project" value="UniProtKB-SubCell"/>
</dbReference>
<dbReference type="Pfam" id="PF02687">
    <property type="entry name" value="FtsX"/>
    <property type="match status" value="2"/>
</dbReference>
<evidence type="ECO:0000259" key="9">
    <source>
        <dbReference type="Pfam" id="PF02687"/>
    </source>
</evidence>
<dbReference type="EMBL" id="JAAKZV010000016">
    <property type="protein sequence ID" value="NGN63554.1"/>
    <property type="molecule type" value="Genomic_DNA"/>
</dbReference>
<dbReference type="Proteomes" id="UP000481583">
    <property type="component" value="Unassembled WGS sequence"/>
</dbReference>
<gene>
    <name evidence="11" type="ORF">G5C51_06495</name>
</gene>
<dbReference type="InterPro" id="IPR003838">
    <property type="entry name" value="ABC3_permease_C"/>
</dbReference>
<evidence type="ECO:0000313" key="11">
    <source>
        <dbReference type="EMBL" id="NGN63554.1"/>
    </source>
</evidence>
<keyword evidence="3 8" id="KW-0812">Transmembrane</keyword>
<proteinExistence type="inferred from homology"/>
<dbReference type="PANTHER" id="PTHR30572:SF4">
    <property type="entry name" value="ABC TRANSPORTER PERMEASE YTRF"/>
    <property type="match status" value="1"/>
</dbReference>
<evidence type="ECO:0000256" key="1">
    <source>
        <dbReference type="ARBA" id="ARBA00004651"/>
    </source>
</evidence>
<feature type="domain" description="ABC3 transporter permease C-terminal" evidence="9">
    <location>
        <begin position="635"/>
        <end position="754"/>
    </location>
</feature>
<comment type="caution">
    <text evidence="11">The sequence shown here is derived from an EMBL/GenBank/DDBJ whole genome shotgun (WGS) entry which is preliminary data.</text>
</comment>
<sequence>MALTALISVAAAVLAIGLIETSRAPFDRAFGRQQGAHLTAEFDGSKATEAQLRATADTAGVAAAAGPYRVASVRVRMPQMPAGDEGPALTVAGRADRAPDVDRVDLAKGRWAKAAGEIVLDQDAAAVVPIGTKVRAGDVELEVVGIAKSAGRSADAWMVPAQLAELDQGRAPAYQMLYRLDDAGSRADISRGRAAVAGALPAKAVTGTQSYLTVKQDVDSEAAVYVPFLTAFAVIGLGLSVLVVAVVVSGAVTAATRRIGVLKALGFTPVQVGRAYVAQAVLPAVVGVVLGAVTANLLGALLTDEVAATYGVGTALIPLWVDLAVPAAVLALIAVTALVPALRAGRLRSTQALTVGRAPSPGRALLVRRLLGRLPVSRPVGLGLAHPFARPARTATLAAAVAFGALAVTFAVGLNSSLAAIQADRQRTSAGDVLVQSGPGGGPGEHVPAPGAEPQKPADPAKVAAAVRKAPGTKSYFGIARTEVRVPGATGRTTAIGYAGDARSGAYRMIDGRWFRGEGEVVVASRLLQAMDAEVGDTVTLTDKGRTVELRIVGEAFVLDDDGMAVVMDQADQRRLTPGTRSSEYHVTLRSGSDADAYVAAINDRFGSQGVHAVKGDSAGIRSSSIIAMQAMISLLAAMLVAVACLGVLNTVVLDTRERLHDLGVFKALGMSPRQTVSMVLVSVAAVGLVAGAPGTLLGVALHHWVTPEMGATAGTRLPDATIDVYDASLLALLAAGGLVIATLGALLPASWAAKSGTAKALRTE</sequence>
<feature type="transmembrane region" description="Helical" evidence="8">
    <location>
        <begin position="276"/>
        <end position="303"/>
    </location>
</feature>
<organism evidence="11 12">
    <name type="scientific">Streptomyces coryli</name>
    <dbReference type="NCBI Taxonomy" id="1128680"/>
    <lineage>
        <taxon>Bacteria</taxon>
        <taxon>Bacillati</taxon>
        <taxon>Actinomycetota</taxon>
        <taxon>Actinomycetes</taxon>
        <taxon>Kitasatosporales</taxon>
        <taxon>Streptomycetaceae</taxon>
        <taxon>Streptomyces</taxon>
    </lineage>
</organism>
<feature type="transmembrane region" description="Helical" evidence="8">
    <location>
        <begin position="631"/>
        <end position="656"/>
    </location>
</feature>
<dbReference type="Pfam" id="PF12704">
    <property type="entry name" value="MacB_PCD"/>
    <property type="match status" value="2"/>
</dbReference>
<feature type="transmembrane region" description="Helical" evidence="8">
    <location>
        <begin position="395"/>
        <end position="414"/>
    </location>
</feature>
<dbReference type="PANTHER" id="PTHR30572">
    <property type="entry name" value="MEMBRANE COMPONENT OF TRANSPORTER-RELATED"/>
    <property type="match status" value="1"/>
</dbReference>
<feature type="transmembrane region" description="Helical" evidence="8">
    <location>
        <begin position="725"/>
        <end position="748"/>
    </location>
</feature>
<evidence type="ECO:0000256" key="5">
    <source>
        <dbReference type="ARBA" id="ARBA00023136"/>
    </source>
</evidence>
<feature type="transmembrane region" description="Helical" evidence="8">
    <location>
        <begin position="323"/>
        <end position="342"/>
    </location>
</feature>